<dbReference type="HOGENOM" id="CLU_3380772_0_0_9"/>
<evidence type="ECO:0000313" key="1">
    <source>
        <dbReference type="EMBL" id="EDM85500.1"/>
    </source>
</evidence>
<accession>A5ZY51</accession>
<dbReference type="AlphaFoldDB" id="A5ZY51"/>
<dbReference type="Proteomes" id="UP000006002">
    <property type="component" value="Unassembled WGS sequence"/>
</dbReference>
<evidence type="ECO:0000313" key="2">
    <source>
        <dbReference type="Proteomes" id="UP000006002"/>
    </source>
</evidence>
<dbReference type="EMBL" id="AAVO02000030">
    <property type="protein sequence ID" value="EDM85500.1"/>
    <property type="molecule type" value="Genomic_DNA"/>
</dbReference>
<gene>
    <name evidence="1" type="ORF">RUMOBE_03959</name>
</gene>
<protein>
    <submittedName>
        <fullName evidence="1">Uncharacterized protein</fullName>
    </submittedName>
</protein>
<proteinExistence type="predicted"/>
<reference evidence="1 2" key="2">
    <citation type="submission" date="2007-04" db="EMBL/GenBank/DDBJ databases">
        <title>Draft genome sequence of Ruminococcus obeum (ATCC 29174).</title>
        <authorList>
            <person name="Sudarsanam P."/>
            <person name="Ley R."/>
            <person name="Guruge J."/>
            <person name="Turnbaugh P.J."/>
            <person name="Mahowald M."/>
            <person name="Liep D."/>
            <person name="Gordon J."/>
        </authorList>
    </citation>
    <scope>NUCLEOTIDE SEQUENCE [LARGE SCALE GENOMIC DNA]</scope>
    <source>
        <strain evidence="1 2">ATCC 29174</strain>
    </source>
</reference>
<reference evidence="1 2" key="1">
    <citation type="submission" date="2007-03" db="EMBL/GenBank/DDBJ databases">
        <authorList>
            <person name="Fulton L."/>
            <person name="Clifton S."/>
            <person name="Fulton B."/>
            <person name="Xu J."/>
            <person name="Minx P."/>
            <person name="Pepin K.H."/>
            <person name="Johnson M."/>
            <person name="Thiruvilangam P."/>
            <person name="Bhonagiri V."/>
            <person name="Nash W.E."/>
            <person name="Mardis E.R."/>
            <person name="Wilson R.K."/>
        </authorList>
    </citation>
    <scope>NUCLEOTIDE SEQUENCE [LARGE SCALE GENOMIC DNA]</scope>
    <source>
        <strain evidence="1 2">ATCC 29174</strain>
    </source>
</reference>
<sequence length="33" mass="4070">MIYFNPLRNEADFSFLKNKKENKKLKKLVDIRK</sequence>
<name>A5ZY51_9FIRM</name>
<organism evidence="1 2">
    <name type="scientific">Blautia obeum ATCC 29174</name>
    <dbReference type="NCBI Taxonomy" id="411459"/>
    <lineage>
        <taxon>Bacteria</taxon>
        <taxon>Bacillati</taxon>
        <taxon>Bacillota</taxon>
        <taxon>Clostridia</taxon>
        <taxon>Lachnospirales</taxon>
        <taxon>Lachnospiraceae</taxon>
        <taxon>Blautia</taxon>
    </lineage>
</organism>
<comment type="caution">
    <text evidence="1">The sequence shown here is derived from an EMBL/GenBank/DDBJ whole genome shotgun (WGS) entry which is preliminary data.</text>
</comment>